<evidence type="ECO:0000256" key="4">
    <source>
        <dbReference type="ARBA" id="ARBA00022729"/>
    </source>
</evidence>
<sequence>MKKVVIFLLILCMGTMVGCSSKSSSSGGKKEITVMMFEGGFGSDWVKKSADEYMKLHKDVKIKIEASPDIHQQLQPKFLSGDVPDLFNPGPSFDVQGIIASGEVLSLNKALESKAYNKKEKWLDTFNQNQFQVKMDDNYYGIPSVFSPGYVWWYDQKLFDDNGWELPKTWEDLYKLSAEAKKKNISVFSLQGKSAGYYFYGIYLPLVERIGGIKAIEGAFNLEKGAWASEPFLKAAEESVKMMKEGLILDGSMALSHTEAQTLFFQRKALFAMAGTWLEGEMKDVIPDDFKLRAINHPVWADGPADEQGYAPISTGWGGAWYIPKKAKNQREAIQFLKYLSSKDQVNEMVKSRGLASVVKGTEEAIQSESLKSALAITEKNKTYAPTAINDSYPEFAKNITNAYQSLLLGEMSPKKFIEYMEKKAEEVKKDDSIRKLKYDF</sequence>
<dbReference type="AlphaFoldDB" id="A0A0M0KVN3"/>
<evidence type="ECO:0000256" key="1">
    <source>
        <dbReference type="ARBA" id="ARBA00004196"/>
    </source>
</evidence>
<evidence type="ECO:0000313" key="6">
    <source>
        <dbReference type="EMBL" id="KOO42881.1"/>
    </source>
</evidence>
<comment type="subcellular location">
    <subcellularLocation>
        <location evidence="1">Cell envelope</location>
    </subcellularLocation>
</comment>
<dbReference type="Proteomes" id="UP000037558">
    <property type="component" value="Unassembled WGS sequence"/>
</dbReference>
<dbReference type="STRING" id="284581.AMD01_17220"/>
<feature type="signal peptide" evidence="5">
    <location>
        <begin position="1"/>
        <end position="18"/>
    </location>
</feature>
<evidence type="ECO:0000313" key="7">
    <source>
        <dbReference type="Proteomes" id="UP000037558"/>
    </source>
</evidence>
<dbReference type="OrthoDB" id="94797at2"/>
<evidence type="ECO:0000256" key="5">
    <source>
        <dbReference type="SAM" id="SignalP"/>
    </source>
</evidence>
<dbReference type="Pfam" id="PF01547">
    <property type="entry name" value="SBP_bac_1"/>
    <property type="match status" value="1"/>
</dbReference>
<dbReference type="SUPFAM" id="SSF53850">
    <property type="entry name" value="Periplasmic binding protein-like II"/>
    <property type="match status" value="1"/>
</dbReference>
<keyword evidence="4 5" id="KW-0732">Signal</keyword>
<proteinExistence type="inferred from homology"/>
<dbReference type="PATRIC" id="fig|284581.3.peg.2951"/>
<evidence type="ECO:0000256" key="2">
    <source>
        <dbReference type="ARBA" id="ARBA00008520"/>
    </source>
</evidence>
<feature type="chain" id="PRO_5039669351" evidence="5">
    <location>
        <begin position="19"/>
        <end position="441"/>
    </location>
</feature>
<gene>
    <name evidence="6" type="ORF">AMD01_17220</name>
</gene>
<dbReference type="PROSITE" id="PS51257">
    <property type="entry name" value="PROKAR_LIPOPROTEIN"/>
    <property type="match status" value="1"/>
</dbReference>
<dbReference type="EMBL" id="LILC01000023">
    <property type="protein sequence ID" value="KOO42881.1"/>
    <property type="molecule type" value="Genomic_DNA"/>
</dbReference>
<comment type="caution">
    <text evidence="6">The sequence shown here is derived from an EMBL/GenBank/DDBJ whole genome shotgun (WGS) entry which is preliminary data.</text>
</comment>
<comment type="similarity">
    <text evidence="2">Belongs to the bacterial solute-binding protein 1 family.</text>
</comment>
<name>A0A0M0KVN3_9BACI</name>
<dbReference type="GO" id="GO:0030313">
    <property type="term" value="C:cell envelope"/>
    <property type="evidence" value="ECO:0007669"/>
    <property type="project" value="UniProtKB-SubCell"/>
</dbReference>
<protein>
    <submittedName>
        <fullName evidence="6">Uncharacterized protein</fullName>
    </submittedName>
</protein>
<dbReference type="PANTHER" id="PTHR43649">
    <property type="entry name" value="ARABINOSE-BINDING PROTEIN-RELATED"/>
    <property type="match status" value="1"/>
</dbReference>
<dbReference type="Gene3D" id="3.40.190.10">
    <property type="entry name" value="Periplasmic binding protein-like II"/>
    <property type="match status" value="1"/>
</dbReference>
<dbReference type="InterPro" id="IPR050490">
    <property type="entry name" value="Bact_solute-bd_prot1"/>
</dbReference>
<dbReference type="PANTHER" id="PTHR43649:SF31">
    <property type="entry name" value="SN-GLYCEROL-3-PHOSPHATE-BINDING PERIPLASMIC PROTEIN UGPB"/>
    <property type="match status" value="1"/>
</dbReference>
<dbReference type="InterPro" id="IPR006059">
    <property type="entry name" value="SBP"/>
</dbReference>
<keyword evidence="7" id="KW-1185">Reference proteome</keyword>
<keyword evidence="3" id="KW-0813">Transport</keyword>
<evidence type="ECO:0000256" key="3">
    <source>
        <dbReference type="ARBA" id="ARBA00022448"/>
    </source>
</evidence>
<organism evidence="6 7">
    <name type="scientific">Priestia koreensis</name>
    <dbReference type="NCBI Taxonomy" id="284581"/>
    <lineage>
        <taxon>Bacteria</taxon>
        <taxon>Bacillati</taxon>
        <taxon>Bacillota</taxon>
        <taxon>Bacilli</taxon>
        <taxon>Bacillales</taxon>
        <taxon>Bacillaceae</taxon>
        <taxon>Priestia</taxon>
    </lineage>
</organism>
<reference evidence="7" key="1">
    <citation type="submission" date="2015-08" db="EMBL/GenBank/DDBJ databases">
        <title>Fjat-14210 dsm16467.</title>
        <authorList>
            <person name="Liu B."/>
            <person name="Wang J."/>
            <person name="Zhu Y."/>
            <person name="Liu G."/>
            <person name="Chen Q."/>
            <person name="Chen Z."/>
            <person name="Lan J."/>
            <person name="Che J."/>
            <person name="Ge C."/>
            <person name="Shi H."/>
            <person name="Pan Z."/>
            <person name="Liu X."/>
        </authorList>
    </citation>
    <scope>NUCLEOTIDE SEQUENCE [LARGE SCALE GENOMIC DNA]</scope>
    <source>
        <strain evidence="7">DSM 16467</strain>
    </source>
</reference>
<accession>A0A0M0KVN3</accession>
<dbReference type="RefSeq" id="WP_053402681.1">
    <property type="nucleotide sequence ID" value="NZ_JAUKEN010000001.1"/>
</dbReference>